<dbReference type="AlphaFoldDB" id="A0A818YF97"/>
<organism evidence="1 2">
    <name type="scientific">Adineta steineri</name>
    <dbReference type="NCBI Taxonomy" id="433720"/>
    <lineage>
        <taxon>Eukaryota</taxon>
        <taxon>Metazoa</taxon>
        <taxon>Spiralia</taxon>
        <taxon>Gnathifera</taxon>
        <taxon>Rotifera</taxon>
        <taxon>Eurotatoria</taxon>
        <taxon>Bdelloidea</taxon>
        <taxon>Adinetida</taxon>
        <taxon>Adinetidae</taxon>
        <taxon>Adineta</taxon>
    </lineage>
</organism>
<comment type="caution">
    <text evidence="1">The sequence shown here is derived from an EMBL/GenBank/DDBJ whole genome shotgun (WGS) entry which is preliminary data.</text>
</comment>
<accession>A0A818YF97</accession>
<name>A0A818YF97_9BILA</name>
<evidence type="ECO:0000313" key="2">
    <source>
        <dbReference type="Proteomes" id="UP000663844"/>
    </source>
</evidence>
<protein>
    <submittedName>
        <fullName evidence="1">Uncharacterized protein</fullName>
    </submittedName>
</protein>
<gene>
    <name evidence="1" type="ORF">OXD698_LOCUS15551</name>
</gene>
<proteinExistence type="predicted"/>
<dbReference type="PANTHER" id="PTHR13608:SF3">
    <property type="entry name" value="ARMADILLO-LIKE HELICAL DOMAIN-CONTAINING PROTEIN 3"/>
    <property type="match status" value="1"/>
</dbReference>
<feature type="non-terminal residue" evidence="1">
    <location>
        <position position="357"/>
    </location>
</feature>
<sequence length="357" mass="40408">MSADTNNSNKSFWPVKTALKEKIVVLYDALLTDDQPWLENGHYWDDFFLLKVNSKYLLEELERTYIEKPSILKPQLNIMFDQCLVFINSTHRIRQLNAYYTICILIHVISRVNQRNGFGYPALDFLCGTEGAENKFETLIESVNHTFLIDESFSGSTLLKNTAFDVVLTCCTTMLNINENMLMDYMMANANLFDSIMQLVIRSPASHGYDICLLLALLLQYHKYDTSNTYIVRFSVFDDEVALTSLAQIIGSSLNEYNKAYDIERTANESSSWWSSLTTFVGSAIQSGTGNRRMKKVDDCLLLAFYEAVHLNRNFISALTHTATNSWNTKGLSLSNNDLLPPSLPAMSAPSGHVGKL</sequence>
<dbReference type="EMBL" id="CAJOAZ010001028">
    <property type="protein sequence ID" value="CAF3752758.1"/>
    <property type="molecule type" value="Genomic_DNA"/>
</dbReference>
<dbReference type="GO" id="GO:0005829">
    <property type="term" value="C:cytosol"/>
    <property type="evidence" value="ECO:0007669"/>
    <property type="project" value="TreeGrafter"/>
</dbReference>
<dbReference type="Proteomes" id="UP000663844">
    <property type="component" value="Unassembled WGS sequence"/>
</dbReference>
<dbReference type="InterPro" id="IPR039868">
    <property type="entry name" value="ARMD3-like"/>
</dbReference>
<feature type="non-terminal residue" evidence="1">
    <location>
        <position position="1"/>
    </location>
</feature>
<reference evidence="1" key="1">
    <citation type="submission" date="2021-02" db="EMBL/GenBank/DDBJ databases">
        <authorList>
            <person name="Nowell W R."/>
        </authorList>
    </citation>
    <scope>NUCLEOTIDE SEQUENCE</scope>
</reference>
<dbReference type="PANTHER" id="PTHR13608">
    <property type="entry name" value="ARMADILLO-LIKE HELICAL DOMAIN-CONTAINING PROTEIN 3"/>
    <property type="match status" value="1"/>
</dbReference>
<evidence type="ECO:0000313" key="1">
    <source>
        <dbReference type="EMBL" id="CAF3752758.1"/>
    </source>
</evidence>